<comment type="caution">
    <text evidence="3">The sequence shown here is derived from an EMBL/GenBank/DDBJ whole genome shotgun (WGS) entry which is preliminary data.</text>
</comment>
<reference evidence="3 4" key="1">
    <citation type="submission" date="2023-01" db="EMBL/GenBank/DDBJ databases">
        <title>Analysis of 21 Apiospora genomes using comparative genomics revels a genus with tremendous synthesis potential of carbohydrate active enzymes and secondary metabolites.</title>
        <authorList>
            <person name="Sorensen T."/>
        </authorList>
    </citation>
    <scope>NUCLEOTIDE SEQUENCE [LARGE SCALE GENOMIC DNA]</scope>
    <source>
        <strain evidence="3 4">CBS 117206</strain>
    </source>
</reference>
<dbReference type="Pfam" id="PF22998">
    <property type="entry name" value="GNAT_LYC1-like"/>
    <property type="match status" value="1"/>
</dbReference>
<evidence type="ECO:0000256" key="1">
    <source>
        <dbReference type="SAM" id="MobiDB-lite"/>
    </source>
</evidence>
<evidence type="ECO:0000259" key="2">
    <source>
        <dbReference type="Pfam" id="PF22998"/>
    </source>
</evidence>
<dbReference type="InterPro" id="IPR053013">
    <property type="entry name" value="LAT"/>
</dbReference>
<keyword evidence="4" id="KW-1185">Reference proteome</keyword>
<dbReference type="InterPro" id="IPR055100">
    <property type="entry name" value="GNAT_LYC1-like"/>
</dbReference>
<evidence type="ECO:0000313" key="3">
    <source>
        <dbReference type="EMBL" id="KAK8130785.1"/>
    </source>
</evidence>
<protein>
    <recommendedName>
        <fullName evidence="2">LYC1 C-terminal domain-containing protein</fullName>
    </recommendedName>
</protein>
<proteinExistence type="predicted"/>
<dbReference type="PANTHER" id="PTHR34815:SF2">
    <property type="entry name" value="N-ACETYLTRANSFERASE DOMAIN-CONTAINING PROTEIN"/>
    <property type="match status" value="1"/>
</dbReference>
<name>A0AAW0RAF3_9PEZI</name>
<feature type="domain" description="LYC1 C-terminal" evidence="2">
    <location>
        <begin position="86"/>
        <end position="278"/>
    </location>
</feature>
<organism evidence="3 4">
    <name type="scientific">Apiospora kogelbergensis</name>
    <dbReference type="NCBI Taxonomy" id="1337665"/>
    <lineage>
        <taxon>Eukaryota</taxon>
        <taxon>Fungi</taxon>
        <taxon>Dikarya</taxon>
        <taxon>Ascomycota</taxon>
        <taxon>Pezizomycotina</taxon>
        <taxon>Sordariomycetes</taxon>
        <taxon>Xylariomycetidae</taxon>
        <taxon>Amphisphaeriales</taxon>
        <taxon>Apiosporaceae</taxon>
        <taxon>Apiospora</taxon>
    </lineage>
</organism>
<accession>A0AAW0RAF3</accession>
<dbReference type="AlphaFoldDB" id="A0AAW0RAF3"/>
<dbReference type="EMBL" id="JAQQWP010000002">
    <property type="protein sequence ID" value="KAK8130785.1"/>
    <property type="molecule type" value="Genomic_DNA"/>
</dbReference>
<feature type="region of interest" description="Disordered" evidence="1">
    <location>
        <begin position="35"/>
        <end position="56"/>
    </location>
</feature>
<sequence>MDWSRLTRLSVPDRPSHHGGPAFAVQHACCHGIQRAPDGSRIPRSPAIPGRAPADAGRRPLVPVYQATLACPPGRKLHKALGDIPRGRPIADEELSRLCIADVEGVKREFTVLAAGPGDVHVAVLPTPEIIGWLHDRGDFVAQKTLGRVPGHHGAISECGRLWLYWYHDFRKEQLGIQRVRLPPRLDGDGSDNHDVVIRRLAGLLHRALGEAEEWGLPNVVVWEPTAAVVEAMDILARRAGVSLRTEERIGRSIPSLRFRADDTPSSVHFHMKELYMWS</sequence>
<feature type="region of interest" description="Disordered" evidence="1">
    <location>
        <begin position="1"/>
        <end position="20"/>
    </location>
</feature>
<evidence type="ECO:0000313" key="4">
    <source>
        <dbReference type="Proteomes" id="UP001392437"/>
    </source>
</evidence>
<gene>
    <name evidence="3" type="ORF">PG999_003165</name>
</gene>
<dbReference type="Proteomes" id="UP001392437">
    <property type="component" value="Unassembled WGS sequence"/>
</dbReference>
<dbReference type="PANTHER" id="PTHR34815">
    <property type="entry name" value="LYSINE ACETYLTRANSFERASE"/>
    <property type="match status" value="1"/>
</dbReference>